<dbReference type="Proteomes" id="UP000317716">
    <property type="component" value="Unassembled WGS sequence"/>
</dbReference>
<organism evidence="2 3">
    <name type="scientific">Eiseniibacteriota bacterium</name>
    <dbReference type="NCBI Taxonomy" id="2212470"/>
    <lineage>
        <taxon>Bacteria</taxon>
        <taxon>Candidatus Eiseniibacteriota</taxon>
    </lineage>
</organism>
<dbReference type="SUPFAM" id="SSF88713">
    <property type="entry name" value="Glycoside hydrolase/deacetylase"/>
    <property type="match status" value="1"/>
</dbReference>
<evidence type="ECO:0000313" key="3">
    <source>
        <dbReference type="Proteomes" id="UP000317716"/>
    </source>
</evidence>
<dbReference type="Gene3D" id="3.20.20.370">
    <property type="entry name" value="Glycoside hydrolase/deacetylase"/>
    <property type="match status" value="1"/>
</dbReference>
<proteinExistence type="predicted"/>
<name>A0A538SUJ5_UNCEI</name>
<dbReference type="GO" id="GO:0005975">
    <property type="term" value="P:carbohydrate metabolic process"/>
    <property type="evidence" value="ECO:0007669"/>
    <property type="project" value="InterPro"/>
</dbReference>
<dbReference type="AlphaFoldDB" id="A0A538SUJ5"/>
<dbReference type="Pfam" id="PF11959">
    <property type="entry name" value="DUF3473"/>
    <property type="match status" value="1"/>
</dbReference>
<comment type="caution">
    <text evidence="2">The sequence shown here is derived from an EMBL/GenBank/DDBJ whole genome shotgun (WGS) entry which is preliminary data.</text>
</comment>
<reference evidence="2 3" key="1">
    <citation type="journal article" date="2019" name="Nat. Microbiol.">
        <title>Mediterranean grassland soil C-N compound turnover is dependent on rainfall and depth, and is mediated by genomically divergent microorganisms.</title>
        <authorList>
            <person name="Diamond S."/>
            <person name="Andeer P.F."/>
            <person name="Li Z."/>
            <person name="Crits-Christoph A."/>
            <person name="Burstein D."/>
            <person name="Anantharaman K."/>
            <person name="Lane K.R."/>
            <person name="Thomas B.C."/>
            <person name="Pan C."/>
            <person name="Northen T.R."/>
            <person name="Banfield J.F."/>
        </authorList>
    </citation>
    <scope>NUCLEOTIDE SEQUENCE [LARGE SCALE GENOMIC DNA]</scope>
    <source>
        <strain evidence="2">WS_2</strain>
    </source>
</reference>
<gene>
    <name evidence="2" type="ORF">E6K72_07090</name>
</gene>
<dbReference type="EMBL" id="VBOS01000240">
    <property type="protein sequence ID" value="TMQ54934.1"/>
    <property type="molecule type" value="Genomic_DNA"/>
</dbReference>
<accession>A0A538SUJ5</accession>
<dbReference type="InterPro" id="IPR022560">
    <property type="entry name" value="DUF3473"/>
</dbReference>
<feature type="domain" description="DUF3473" evidence="1">
    <location>
        <begin position="55"/>
        <end position="186"/>
    </location>
</feature>
<sequence length="205" mass="22485">MDRKALTTELEYARKTVEDACGVRVTAFRAPDFSIVRRNLWALEVLAEAGFEIDSSIFPMSMGRYGIPGWEIGPHRVALPGGREILEVPVAVATLGGMRVPVAGGGYFRLLPGSLLDMALRSVLASGRPAILYCHPYEFSPEEMDEFRGQVGPAFRLTQGIGRSSFIRRVHHLLANLPFGRFDDVMAPWRADPAANGRAVVGMGR</sequence>
<evidence type="ECO:0000259" key="1">
    <source>
        <dbReference type="Pfam" id="PF11959"/>
    </source>
</evidence>
<protein>
    <submittedName>
        <fullName evidence="2">DUF3473 domain-containing protein</fullName>
    </submittedName>
</protein>
<dbReference type="InterPro" id="IPR011330">
    <property type="entry name" value="Glyco_hydro/deAcase_b/a-brl"/>
</dbReference>
<evidence type="ECO:0000313" key="2">
    <source>
        <dbReference type="EMBL" id="TMQ54934.1"/>
    </source>
</evidence>